<reference evidence="2" key="1">
    <citation type="submission" date="2022-03" db="EMBL/GenBank/DDBJ databases">
        <authorList>
            <person name="Lindestad O."/>
        </authorList>
    </citation>
    <scope>NUCLEOTIDE SEQUENCE</scope>
</reference>
<sequence>MQSMYASVVHKQRKDADPYGASRFDGKSLWVPHQRSPASVQWEENSTVRFRLSEGLSLIHIMQLSLSELYQTLSRMLSDYFKGHTVRGVA</sequence>
<organism evidence="2 3">
    <name type="scientific">Pararge aegeria aegeria</name>
    <dbReference type="NCBI Taxonomy" id="348720"/>
    <lineage>
        <taxon>Eukaryota</taxon>
        <taxon>Metazoa</taxon>
        <taxon>Ecdysozoa</taxon>
        <taxon>Arthropoda</taxon>
        <taxon>Hexapoda</taxon>
        <taxon>Insecta</taxon>
        <taxon>Pterygota</taxon>
        <taxon>Neoptera</taxon>
        <taxon>Endopterygota</taxon>
        <taxon>Lepidoptera</taxon>
        <taxon>Glossata</taxon>
        <taxon>Ditrysia</taxon>
        <taxon>Papilionoidea</taxon>
        <taxon>Nymphalidae</taxon>
        <taxon>Satyrinae</taxon>
        <taxon>Satyrini</taxon>
        <taxon>Parargina</taxon>
        <taxon>Pararge</taxon>
    </lineage>
</organism>
<proteinExistence type="predicted"/>
<name>A0A8S4QJA6_9NEOP</name>
<comment type="caution">
    <text evidence="2">The sequence shown here is derived from an EMBL/GenBank/DDBJ whole genome shotgun (WGS) entry which is preliminary data.</text>
</comment>
<evidence type="ECO:0000256" key="1">
    <source>
        <dbReference type="SAM" id="MobiDB-lite"/>
    </source>
</evidence>
<dbReference type="AlphaFoldDB" id="A0A8S4QJA6"/>
<feature type="region of interest" description="Disordered" evidence="1">
    <location>
        <begin position="1"/>
        <end position="21"/>
    </location>
</feature>
<dbReference type="Proteomes" id="UP000838756">
    <property type="component" value="Unassembled WGS sequence"/>
</dbReference>
<evidence type="ECO:0000313" key="2">
    <source>
        <dbReference type="EMBL" id="CAH2210136.1"/>
    </source>
</evidence>
<protein>
    <submittedName>
        <fullName evidence="2">Jg20465 protein</fullName>
    </submittedName>
</protein>
<keyword evidence="3" id="KW-1185">Reference proteome</keyword>
<dbReference type="EMBL" id="CAKXAJ010006651">
    <property type="protein sequence ID" value="CAH2210136.1"/>
    <property type="molecule type" value="Genomic_DNA"/>
</dbReference>
<evidence type="ECO:0000313" key="3">
    <source>
        <dbReference type="Proteomes" id="UP000838756"/>
    </source>
</evidence>
<gene>
    <name evidence="2" type="primary">jg20465</name>
    <name evidence="2" type="ORF">PAEG_LOCUS2048</name>
</gene>
<accession>A0A8S4QJA6</accession>